<feature type="domain" description="Fibronectin type-III" evidence="1">
    <location>
        <begin position="108"/>
        <end position="200"/>
    </location>
</feature>
<reference evidence="2 3" key="1">
    <citation type="submission" date="2010-09" db="EMBL/GenBank/DDBJ databases">
        <title>The Genome Sequence of Halorubrum phage CGphi46.</title>
        <authorList>
            <consortium name="The Broad Institute Genome Sequencing Platform"/>
            <person name="Henn M.R."/>
            <person name="Dillon J."/>
            <person name="Levin J."/>
            <person name="Malboeuf C."/>
            <person name="Casali M."/>
            <person name="Russ C."/>
            <person name="Lennon N."/>
            <person name="Chapman S.B."/>
            <person name="Erlich R."/>
            <person name="Young S.K."/>
            <person name="Yandava C."/>
            <person name="Zeng Q."/>
            <person name="Fitzgerald M.F."/>
            <person name="Alvarado L."/>
            <person name="Anderson S."/>
            <person name="Berlin A."/>
            <person name="Chen Z."/>
            <person name="Freedman E."/>
            <person name="Gellesch M."/>
            <person name="Goldberg J."/>
            <person name="Green L."/>
            <person name="Griggs A."/>
            <person name="Gujja S."/>
            <person name="Heilman E."/>
            <person name="Heiman D."/>
            <person name="Hollinger A."/>
            <person name="Howarth C."/>
            <person name="Larson L."/>
            <person name="Mehta T."/>
            <person name="Neiman D."/>
            <person name="Pearson M."/>
            <person name="Roberts A."/>
            <person name="Ryan E."/>
            <person name="Saif S."/>
            <person name="Shea T."/>
            <person name="Shenoy N."/>
            <person name="Sisk P."/>
            <person name="Stolte C."/>
            <person name="Sykes S."/>
            <person name="White J."/>
            <person name="Haas B."/>
            <person name="Nusbaum C."/>
            <person name="Birren B."/>
        </authorList>
    </citation>
    <scope>NUCLEOTIDE SEQUENCE [LARGE SCALE GENOMIC DNA]</scope>
    <source>
        <strain evidence="2 3">CGphi46</strain>
    </source>
</reference>
<name>R9TLV2_9CAUD</name>
<organism evidence="2 3">
    <name type="scientific">Halorubrum virus CGphi46</name>
    <dbReference type="NCBI Taxonomy" id="754066"/>
    <lineage>
        <taxon>Viruses</taxon>
        <taxon>Duplodnaviria</taxon>
        <taxon>Heunggongvirae</taxon>
        <taxon>Uroviricota</taxon>
        <taxon>Caudoviricetes</taxon>
        <taxon>Kirjokansivirales</taxon>
        <taxon>Graaviviridae</taxon>
        <taxon>Seejivirus</taxon>
        <taxon>Seejivirus salhabitans</taxon>
    </lineage>
</organism>
<dbReference type="InterPro" id="IPR003961">
    <property type="entry name" value="FN3_dom"/>
</dbReference>
<accession>R9TLV2</accession>
<dbReference type="InterPro" id="IPR036116">
    <property type="entry name" value="FN3_sf"/>
</dbReference>
<dbReference type="CDD" id="cd00063">
    <property type="entry name" value="FN3"/>
    <property type="match status" value="1"/>
</dbReference>
<dbReference type="OrthoDB" id="30733at10239"/>
<proteinExistence type="predicted"/>
<dbReference type="EMBL" id="HQ332141">
    <property type="protein sequence ID" value="AGN33833.1"/>
    <property type="molecule type" value="Genomic_DNA"/>
</dbReference>
<dbReference type="Gene3D" id="2.60.40.10">
    <property type="entry name" value="Immunoglobulins"/>
    <property type="match status" value="1"/>
</dbReference>
<evidence type="ECO:0000313" key="3">
    <source>
        <dbReference type="Proteomes" id="UP000202528"/>
    </source>
</evidence>
<keyword evidence="3" id="KW-1185">Reference proteome</keyword>
<evidence type="ECO:0000313" key="2">
    <source>
        <dbReference type="EMBL" id="AGN33833.1"/>
    </source>
</evidence>
<sequence>MPQQFTTDLPDEGQPVLGNGIEDEVAVDRGNATTNYGSVRIQIRETGQSSWDSDATGYAEFVGEYDTLTMEFVGREDGEEYEVRARTETEHVVGAWTDPVSIVTKFPSPTGLTATPQDPTTVLLAWTDQADNETGYRVEERRQYEGGFGHWRELATLAPDTESYEAATSPDTTAEYRVTAYTQYSEATATTTTTVSTQPIGLEPRDVQPSGWHVEITRPDADGVAKPTVLSNVTLNPRLNGKPEVVVPVPYDDQWLDERWERQPARVWRDGERLPVEQLIDTEIERGDNGEQFNLYLRGGHNLNARYQDEVKDRSAHNVMRDVLDASGYAYEVDPAPSTEGELFRVLDADQDFAELAEFDQFSEPLDINNGVEAQQTCYMSSLEDIENAGVDIVSSVQWNWSTNTAIEFDVGSLRSAQWTVDLDYPIPSEHVGFWWRMAKNYEGFVLVSIDDALVSVEVGTNVDENPDKTVEWTQIKDLGNVLTDDEMPDLDAGEHTISIETTSQNPAANQTIGPAGEFWINVPALFDRREWDPEMFTESLDADTRLDGPPGLYSVQTADLRIQPIQRTTGATLDGTFNDTSNEQAIGVGPNEDDIQIATNSTSIDRDFQESTRDFISRLRLGGADGENVTDGPHPDVEQYYTFYRTRPQTITELDIQYDALGSPSITESIDNPIETVLTNKADRANCIWELQWDVDAGEPRVVVTQVGQRESDADPTLAEYSVTKDLGREISGATVYGRTQRQESEQFEAQSIGTQLLNDNIQGGSERVYGDDGTVYESVEESAEGSSGDYEMDYQDGVISVLQEGDMSLIETYNIDYDWHPVGSVERDVDFESHLVRSLSAIRSDAAAQEAASFIVDGLGEPQWEAEVTIPQREAGFDLVDAIAPSQLPTPAGETFEIRSIDESASEVSLTLGARRSAGDVIQQIERSLGETAREV</sequence>
<dbReference type="RefSeq" id="YP_008126580.1">
    <property type="nucleotide sequence ID" value="NC_021537.1"/>
</dbReference>
<evidence type="ECO:0000259" key="1">
    <source>
        <dbReference type="PROSITE" id="PS50853"/>
    </source>
</evidence>
<dbReference type="SUPFAM" id="SSF49265">
    <property type="entry name" value="Fibronectin type III"/>
    <property type="match status" value="1"/>
</dbReference>
<protein>
    <recommendedName>
        <fullName evidence="1">Fibronectin type-III domain-containing protein</fullName>
    </recommendedName>
</protein>
<gene>
    <name evidence="2" type="ORF">HALG_00045</name>
</gene>
<dbReference type="InterPro" id="IPR013783">
    <property type="entry name" value="Ig-like_fold"/>
</dbReference>
<dbReference type="PROSITE" id="PS50853">
    <property type="entry name" value="FN3"/>
    <property type="match status" value="1"/>
</dbReference>
<dbReference type="Proteomes" id="UP000202528">
    <property type="component" value="Segment"/>
</dbReference>
<dbReference type="KEGG" id="vg:16045718"/>
<dbReference type="GeneID" id="16045718"/>